<gene>
    <name evidence="3" type="ORF">LWI29_018024</name>
</gene>
<dbReference type="InterPro" id="IPR025452">
    <property type="entry name" value="DUF4218"/>
</dbReference>
<feature type="domain" description="DUF4218" evidence="2">
    <location>
        <begin position="103"/>
        <end position="188"/>
    </location>
</feature>
<evidence type="ECO:0008006" key="5">
    <source>
        <dbReference type="Google" id="ProtNLM"/>
    </source>
</evidence>
<dbReference type="PANTHER" id="PTHR48258:SF3">
    <property type="entry name" value="FK506-BINDING PROTEIN 4-LIKE ISOFORM X1"/>
    <property type="match status" value="1"/>
</dbReference>
<comment type="caution">
    <text evidence="3">The sequence shown here is derived from an EMBL/GenBank/DDBJ whole genome shotgun (WGS) entry which is preliminary data.</text>
</comment>
<sequence length="360" mass="40863">MGIRPALHPTVVRGKTCLPSACFSMTRSEKQNFCKVLSRVKVPDGYSSNISRCVKVKNHKIYGLKSHDCHILMQQLLPLAIRRTLPKKVSSVLVELSKFFRELCTKVGSVEEYGKLKAQIAITLRHLERIFPPSFFDIMVHLPIHLADEAKVAGPVQYRWMYPIERFRIKDIDIRSKTQNSGVVVTAKTSSFASSKDKNPIVGDVSYFGNVVDVVELDYYGGRKVALFKCDWIDINSNRGTKKDELGFTLVNPSCLLKTEEPFILASQAIQVFYVEDPVETDWHAVVFTKPRDLYDMDEVANVGDLLMEDNTTNLQQFMDNEDDVRDNVPEIMLNSPVNIIDVGAENNESDDEDDDEYDN</sequence>
<dbReference type="Proteomes" id="UP001168877">
    <property type="component" value="Unassembled WGS sequence"/>
</dbReference>
<proteinExistence type="predicted"/>
<keyword evidence="4" id="KW-1185">Reference proteome</keyword>
<dbReference type="Pfam" id="PF13960">
    <property type="entry name" value="DUF4218"/>
    <property type="match status" value="1"/>
</dbReference>
<evidence type="ECO:0000259" key="2">
    <source>
        <dbReference type="Pfam" id="PF13960"/>
    </source>
</evidence>
<dbReference type="EMBL" id="JAUESC010000003">
    <property type="protein sequence ID" value="KAK0600743.1"/>
    <property type="molecule type" value="Genomic_DNA"/>
</dbReference>
<accession>A0AA39T0D7</accession>
<reference evidence="3" key="2">
    <citation type="submission" date="2023-06" db="EMBL/GenBank/DDBJ databases">
        <authorList>
            <person name="Swenson N.G."/>
            <person name="Wegrzyn J.L."/>
            <person name="Mcevoy S.L."/>
        </authorList>
    </citation>
    <scope>NUCLEOTIDE SEQUENCE</scope>
    <source>
        <strain evidence="3">NS2018</strain>
        <tissue evidence="3">Leaf</tissue>
    </source>
</reference>
<evidence type="ECO:0000313" key="4">
    <source>
        <dbReference type="Proteomes" id="UP001168877"/>
    </source>
</evidence>
<organism evidence="3 4">
    <name type="scientific">Acer saccharum</name>
    <name type="common">Sugar maple</name>
    <dbReference type="NCBI Taxonomy" id="4024"/>
    <lineage>
        <taxon>Eukaryota</taxon>
        <taxon>Viridiplantae</taxon>
        <taxon>Streptophyta</taxon>
        <taxon>Embryophyta</taxon>
        <taxon>Tracheophyta</taxon>
        <taxon>Spermatophyta</taxon>
        <taxon>Magnoliopsida</taxon>
        <taxon>eudicotyledons</taxon>
        <taxon>Gunneridae</taxon>
        <taxon>Pentapetalae</taxon>
        <taxon>rosids</taxon>
        <taxon>malvids</taxon>
        <taxon>Sapindales</taxon>
        <taxon>Sapindaceae</taxon>
        <taxon>Hippocastanoideae</taxon>
        <taxon>Acereae</taxon>
        <taxon>Acer</taxon>
    </lineage>
</organism>
<dbReference type="PANTHER" id="PTHR48258">
    <property type="entry name" value="DUF4218 DOMAIN-CONTAINING PROTEIN-RELATED"/>
    <property type="match status" value="1"/>
</dbReference>
<evidence type="ECO:0000313" key="3">
    <source>
        <dbReference type="EMBL" id="KAK0600743.1"/>
    </source>
</evidence>
<dbReference type="AlphaFoldDB" id="A0AA39T0D7"/>
<evidence type="ECO:0000259" key="1">
    <source>
        <dbReference type="Pfam" id="PF13952"/>
    </source>
</evidence>
<dbReference type="InterPro" id="IPR025312">
    <property type="entry name" value="DUF4216"/>
</dbReference>
<name>A0AA39T0D7_ACESA</name>
<reference evidence="3" key="1">
    <citation type="journal article" date="2022" name="Plant J.">
        <title>Strategies of tolerance reflected in two North American maple genomes.</title>
        <authorList>
            <person name="McEvoy S.L."/>
            <person name="Sezen U.U."/>
            <person name="Trouern-Trend A."/>
            <person name="McMahon S.M."/>
            <person name="Schaberg P.G."/>
            <person name="Yang J."/>
            <person name="Wegrzyn J.L."/>
            <person name="Swenson N.G."/>
        </authorList>
    </citation>
    <scope>NUCLEOTIDE SEQUENCE</scope>
    <source>
        <strain evidence="3">NS2018</strain>
    </source>
</reference>
<dbReference type="Pfam" id="PF13952">
    <property type="entry name" value="DUF4216"/>
    <property type="match status" value="1"/>
</dbReference>
<feature type="domain" description="DUF4216" evidence="1">
    <location>
        <begin position="215"/>
        <end position="286"/>
    </location>
</feature>
<protein>
    <recommendedName>
        <fullName evidence="5">DUF4216 domain-containing protein</fullName>
    </recommendedName>
</protein>